<evidence type="ECO:0008006" key="3">
    <source>
        <dbReference type="Google" id="ProtNLM"/>
    </source>
</evidence>
<protein>
    <recommendedName>
        <fullName evidence="3">Transposase</fullName>
    </recommendedName>
</protein>
<gene>
    <name evidence="1" type="ORF">GCM10011363_34260</name>
</gene>
<reference evidence="2" key="1">
    <citation type="journal article" date="2019" name="Int. J. Syst. Evol. Microbiol.">
        <title>The Global Catalogue of Microorganisms (GCM) 10K type strain sequencing project: providing services to taxonomists for standard genome sequencing and annotation.</title>
        <authorList>
            <consortium name="The Broad Institute Genomics Platform"/>
            <consortium name="The Broad Institute Genome Sequencing Center for Infectious Disease"/>
            <person name="Wu L."/>
            <person name="Ma J."/>
        </authorList>
    </citation>
    <scope>NUCLEOTIDE SEQUENCE [LARGE SCALE GENOMIC DNA]</scope>
    <source>
        <strain evidence="2">CGMCC 1.12478</strain>
    </source>
</reference>
<proteinExistence type="predicted"/>
<evidence type="ECO:0000313" key="1">
    <source>
        <dbReference type="EMBL" id="GGC14863.1"/>
    </source>
</evidence>
<accession>A0ABQ1L0T4</accession>
<organism evidence="1 2">
    <name type="scientific">Marivita lacus</name>
    <dbReference type="NCBI Taxonomy" id="1323742"/>
    <lineage>
        <taxon>Bacteria</taxon>
        <taxon>Pseudomonadati</taxon>
        <taxon>Pseudomonadota</taxon>
        <taxon>Alphaproteobacteria</taxon>
        <taxon>Rhodobacterales</taxon>
        <taxon>Roseobacteraceae</taxon>
        <taxon>Marivita</taxon>
    </lineage>
</organism>
<dbReference type="EMBL" id="BMFC01000010">
    <property type="protein sequence ID" value="GGC14863.1"/>
    <property type="molecule type" value="Genomic_DNA"/>
</dbReference>
<evidence type="ECO:0000313" key="2">
    <source>
        <dbReference type="Proteomes" id="UP000645462"/>
    </source>
</evidence>
<name>A0ABQ1L0T4_9RHOB</name>
<comment type="caution">
    <text evidence="1">The sequence shown here is derived from an EMBL/GenBank/DDBJ whole genome shotgun (WGS) entry which is preliminary data.</text>
</comment>
<dbReference type="Proteomes" id="UP000645462">
    <property type="component" value="Unassembled WGS sequence"/>
</dbReference>
<keyword evidence="2" id="KW-1185">Reference proteome</keyword>
<sequence length="79" mass="8387">MMIVEASAATRDTRFSGVVEVDETFQRESRKGSGEWANRAANSNRHPAPATAAVVCISQQTNQDGARPLEVADPVADSG</sequence>